<evidence type="ECO:0000313" key="2">
    <source>
        <dbReference type="Proteomes" id="UP000003843"/>
    </source>
</evidence>
<organism evidence="1 2">
    <name type="scientific">Neisseria lactamica ATCC 23970</name>
    <dbReference type="NCBI Taxonomy" id="546265"/>
    <lineage>
        <taxon>Bacteria</taxon>
        <taxon>Pseudomonadati</taxon>
        <taxon>Pseudomonadota</taxon>
        <taxon>Betaproteobacteria</taxon>
        <taxon>Neisseriales</taxon>
        <taxon>Neisseriaceae</taxon>
        <taxon>Neisseria</taxon>
    </lineage>
</organism>
<dbReference type="Proteomes" id="UP000003843">
    <property type="component" value="Unassembled WGS sequence"/>
</dbReference>
<evidence type="ECO:0000313" key="1">
    <source>
        <dbReference type="EMBL" id="EEZ76710.1"/>
    </source>
</evidence>
<dbReference type="EMBL" id="ACEQ02000002">
    <property type="protein sequence ID" value="EEZ76710.1"/>
    <property type="molecule type" value="Genomic_DNA"/>
</dbReference>
<comment type="caution">
    <text evidence="1">The sequence shown here is derived from an EMBL/GenBank/DDBJ whole genome shotgun (WGS) entry which is preliminary data.</text>
</comment>
<proteinExistence type="predicted"/>
<gene>
    <name evidence="1" type="ORF">NEILACOT_03153</name>
</gene>
<protein>
    <submittedName>
        <fullName evidence="1">Uncharacterized protein</fullName>
    </submittedName>
</protein>
<name>D0W6L5_NEILA</name>
<dbReference type="AlphaFoldDB" id="D0W6L5"/>
<sequence length="73" mass="8261">MSRCAGRAPAARRLFPATMPSEGFRRHFFQGAAAKRQDWVWILGCFHLAAREIAACFRSGGNRFYRIKDILSG</sequence>
<reference evidence="1 2" key="1">
    <citation type="submission" date="2009-10" db="EMBL/GenBank/DDBJ databases">
        <authorList>
            <person name="Weinstock G."/>
            <person name="Sodergren E."/>
            <person name="Clifton S."/>
            <person name="Fulton L."/>
            <person name="Fulton B."/>
            <person name="Courtney L."/>
            <person name="Fronick C."/>
            <person name="Harrison M."/>
            <person name="Strong C."/>
            <person name="Farmer C."/>
            <person name="Delahaunty K."/>
            <person name="Markovic C."/>
            <person name="Hall O."/>
            <person name="Minx P."/>
            <person name="Tomlinson C."/>
            <person name="Mitreva M."/>
            <person name="Nelson J."/>
            <person name="Hou S."/>
            <person name="Wollam A."/>
            <person name="Pepin K.H."/>
            <person name="Johnson M."/>
            <person name="Bhonagiri V."/>
            <person name="Nash W.E."/>
            <person name="Warren W."/>
            <person name="Chinwalla A."/>
            <person name="Mardis E.R."/>
            <person name="Wilson R.K."/>
        </authorList>
    </citation>
    <scope>NUCLEOTIDE SEQUENCE [LARGE SCALE GENOMIC DNA]</scope>
    <source>
        <strain evidence="1 2">ATCC 23970</strain>
    </source>
</reference>
<accession>D0W6L5</accession>